<name>A0ABR4HBJ2_9EURO</name>
<accession>A0ABR4HBJ2</accession>
<organism evidence="3 4">
    <name type="scientific">Aspergillus cavernicola</name>
    <dbReference type="NCBI Taxonomy" id="176166"/>
    <lineage>
        <taxon>Eukaryota</taxon>
        <taxon>Fungi</taxon>
        <taxon>Dikarya</taxon>
        <taxon>Ascomycota</taxon>
        <taxon>Pezizomycotina</taxon>
        <taxon>Eurotiomycetes</taxon>
        <taxon>Eurotiomycetidae</taxon>
        <taxon>Eurotiales</taxon>
        <taxon>Aspergillaceae</taxon>
        <taxon>Aspergillus</taxon>
        <taxon>Aspergillus subgen. Nidulantes</taxon>
    </lineage>
</organism>
<comment type="caution">
    <text evidence="3">The sequence shown here is derived from an EMBL/GenBank/DDBJ whole genome shotgun (WGS) entry which is preliminary data.</text>
</comment>
<evidence type="ECO:0000256" key="2">
    <source>
        <dbReference type="SAM" id="MobiDB-lite"/>
    </source>
</evidence>
<feature type="compositionally biased region" description="Basic and acidic residues" evidence="2">
    <location>
        <begin position="28"/>
        <end position="44"/>
    </location>
</feature>
<feature type="coiled-coil region" evidence="1">
    <location>
        <begin position="58"/>
        <end position="85"/>
    </location>
</feature>
<feature type="region of interest" description="Disordered" evidence="2">
    <location>
        <begin position="1"/>
        <end position="54"/>
    </location>
</feature>
<evidence type="ECO:0000313" key="3">
    <source>
        <dbReference type="EMBL" id="KAL2812143.1"/>
    </source>
</evidence>
<proteinExistence type="predicted"/>
<feature type="compositionally biased region" description="Polar residues" evidence="2">
    <location>
        <begin position="12"/>
        <end position="25"/>
    </location>
</feature>
<keyword evidence="1" id="KW-0175">Coiled coil</keyword>
<keyword evidence="4" id="KW-1185">Reference proteome</keyword>
<protein>
    <submittedName>
        <fullName evidence="3">Uncharacterized protein</fullName>
    </submittedName>
</protein>
<evidence type="ECO:0000313" key="4">
    <source>
        <dbReference type="Proteomes" id="UP001610335"/>
    </source>
</evidence>
<dbReference type="Proteomes" id="UP001610335">
    <property type="component" value="Unassembled WGS sequence"/>
</dbReference>
<dbReference type="EMBL" id="JBFXLS010000194">
    <property type="protein sequence ID" value="KAL2812143.1"/>
    <property type="molecule type" value="Genomic_DNA"/>
</dbReference>
<gene>
    <name evidence="3" type="ORF">BDW59DRAFT_167878</name>
</gene>
<reference evidence="3 4" key="1">
    <citation type="submission" date="2024-07" db="EMBL/GenBank/DDBJ databases">
        <title>Section-level genome sequencing and comparative genomics of Aspergillus sections Usti and Cavernicolus.</title>
        <authorList>
            <consortium name="Lawrence Berkeley National Laboratory"/>
            <person name="Nybo J.L."/>
            <person name="Vesth T.C."/>
            <person name="Theobald S."/>
            <person name="Frisvad J.C."/>
            <person name="Larsen T.O."/>
            <person name="Kjaerboelling I."/>
            <person name="Rothschild-Mancinelli K."/>
            <person name="Lyhne E.K."/>
            <person name="Kogle M.E."/>
            <person name="Barry K."/>
            <person name="Clum A."/>
            <person name="Na H."/>
            <person name="Ledsgaard L."/>
            <person name="Lin J."/>
            <person name="Lipzen A."/>
            <person name="Kuo A."/>
            <person name="Riley R."/>
            <person name="Mondo S."/>
            <person name="LaButti K."/>
            <person name="Haridas S."/>
            <person name="Pangalinan J."/>
            <person name="Salamov A.A."/>
            <person name="Simmons B.A."/>
            <person name="Magnuson J.K."/>
            <person name="Chen J."/>
            <person name="Drula E."/>
            <person name="Henrissat B."/>
            <person name="Wiebenga A."/>
            <person name="Lubbers R.J."/>
            <person name="Gomes A.C."/>
            <person name="Makela M.R."/>
            <person name="Stajich J."/>
            <person name="Grigoriev I.V."/>
            <person name="Mortensen U.H."/>
            <person name="De vries R.P."/>
            <person name="Baker S.E."/>
            <person name="Andersen M.R."/>
        </authorList>
    </citation>
    <scope>NUCLEOTIDE SEQUENCE [LARGE SCALE GENOMIC DNA]</scope>
    <source>
        <strain evidence="3 4">CBS 600.67</strain>
    </source>
</reference>
<evidence type="ECO:0000256" key="1">
    <source>
        <dbReference type="SAM" id="Coils"/>
    </source>
</evidence>
<sequence>MADEKINPPGTSPITSSMDIAQSKSRACRPDPAESQGEEQRELNADLAAQPEEQSTVYQELEDKLKQEVILRQTLEEKLQQTSRKHKAAVLLLNKLRTQDKGFFQQLDDNYLIGRTNRLRLLIRNFAIEYYQGKPLGAPDFTKTPLGHQFLEPIVHRDVGCMAYLESHDKRPILIEAFLWNIIVGRVFHKCRWAGNLADAALGIYDSVRNANHSSSDEIQRIQRWAATTTGLITSAQTQAGGSWTTERTGKEIGGLVGDILSTIGTHRAATHDNQVYNLHEILSDAIMFDLEICRQVALIEWVFPLPEGLIYDPMTMVPIKGEESIDLHPNIEPCVVVKPGMNKRGRSTGDSFDTVNMLLPLTLSYGAPPSIYPR</sequence>